<dbReference type="EMBL" id="AACS02000005">
    <property type="protein sequence ID" value="EAU84388.2"/>
    <property type="molecule type" value="Genomic_DNA"/>
</dbReference>
<dbReference type="GO" id="GO:0031146">
    <property type="term" value="P:SCF-dependent proteasomal ubiquitin-dependent protein catabolic process"/>
    <property type="evidence" value="ECO:0007669"/>
    <property type="project" value="TreeGrafter"/>
</dbReference>
<protein>
    <submittedName>
        <fullName evidence="3">SCF E3 ubiquitin ligase complex F-box protein grrA</fullName>
    </submittedName>
</protein>
<accession>A8NYN0</accession>
<dbReference type="OrthoDB" id="10257471at2759"/>
<evidence type="ECO:0000259" key="2">
    <source>
        <dbReference type="Pfam" id="PF25372"/>
    </source>
</evidence>
<dbReference type="Gene3D" id="3.80.10.10">
    <property type="entry name" value="Ribonuclease Inhibitor"/>
    <property type="match status" value="2"/>
</dbReference>
<name>A8NYN0_COPC7</name>
<proteinExistence type="predicted"/>
<gene>
    <name evidence="3" type="ORF">CC1G_01384</name>
</gene>
<sequence length="570" mass="62943">MQPTTHFSDDYYQMGDASPVFQAQRDRAVNLELSGLPGTTIGNAYTAVAKVFNYTNPKNGRRETLIAVLQYLESYDLFGALRVSKAWCRCAVELLWFKPNFPRYSAVEKVARVLQLSSPAFPYAQYIRTLNFMKFGRELRDDVLSIFDRCSQLERLTLYGCAMITPTSLQRVFTCSANLIAIDLSGVTETTPEVIISLSQVARGMKGVNLSDCRVAESALLALADNCHGLVRIKLAGNALVTNAAVTALVSNCPSLVEIDLGRCPSIADVAVRDIWLHSKRIREVRLPHCTSLTDRAFPAVDPTPESEVPSRPPPLHIENSLQELRLLDLTGCSMITDATIEGIIARAPKIRTLNLAKCPALTDRSVKAICGLEKYLHHLELGHLTSLTDDSIKTLAGSCTRIRYIDLASCRNLTDVSVAALSSLTKLRRIGLVRVEKLTDEAMYSLAERHETLERIHLSHCTQISAEAIYFLLSRLLKLTHLSLSGIPGIMEHNVHGFSREAPPDLNSVQLQQFRVFSKEGIPELRNHLKEFYDTAPYSQSGAEAAGPPTTVYTVSLTGPPGSELEDCL</sequence>
<dbReference type="Pfam" id="PF12937">
    <property type="entry name" value="F-box-like"/>
    <property type="match status" value="1"/>
</dbReference>
<dbReference type="SMART" id="SM00367">
    <property type="entry name" value="LRR_CC"/>
    <property type="match status" value="10"/>
</dbReference>
<dbReference type="OMA" id="LCNRIRY"/>
<feature type="domain" description="F-box" evidence="1">
    <location>
        <begin position="63"/>
        <end position="101"/>
    </location>
</feature>
<dbReference type="KEGG" id="cci:CC1G_01384"/>
<dbReference type="InterPro" id="IPR057207">
    <property type="entry name" value="FBXL15_LRR"/>
</dbReference>
<dbReference type="HOGENOM" id="CLU_010840_2_1_1"/>
<evidence type="ECO:0000313" key="4">
    <source>
        <dbReference type="Proteomes" id="UP000001861"/>
    </source>
</evidence>
<dbReference type="PANTHER" id="PTHR13318">
    <property type="entry name" value="PARTNER OF PAIRED, ISOFORM B-RELATED"/>
    <property type="match status" value="1"/>
</dbReference>
<evidence type="ECO:0000259" key="1">
    <source>
        <dbReference type="Pfam" id="PF12937"/>
    </source>
</evidence>
<reference evidence="3 4" key="1">
    <citation type="journal article" date="2010" name="Proc. Natl. Acad. Sci. U.S.A.">
        <title>Insights into evolution of multicellular fungi from the assembled chromosomes of the mushroom Coprinopsis cinerea (Coprinus cinereus).</title>
        <authorList>
            <person name="Stajich J.E."/>
            <person name="Wilke S.K."/>
            <person name="Ahren D."/>
            <person name="Au C.H."/>
            <person name="Birren B.W."/>
            <person name="Borodovsky M."/>
            <person name="Burns C."/>
            <person name="Canback B."/>
            <person name="Casselton L.A."/>
            <person name="Cheng C.K."/>
            <person name="Deng J."/>
            <person name="Dietrich F.S."/>
            <person name="Fargo D.C."/>
            <person name="Farman M.L."/>
            <person name="Gathman A.C."/>
            <person name="Goldberg J."/>
            <person name="Guigo R."/>
            <person name="Hoegger P.J."/>
            <person name="Hooker J.B."/>
            <person name="Huggins A."/>
            <person name="James T.Y."/>
            <person name="Kamada T."/>
            <person name="Kilaru S."/>
            <person name="Kodira C."/>
            <person name="Kues U."/>
            <person name="Kupfer D."/>
            <person name="Kwan H.S."/>
            <person name="Lomsadze A."/>
            <person name="Li W."/>
            <person name="Lilly W.W."/>
            <person name="Ma L.J."/>
            <person name="Mackey A.J."/>
            <person name="Manning G."/>
            <person name="Martin F."/>
            <person name="Muraguchi H."/>
            <person name="Natvig D.O."/>
            <person name="Palmerini H."/>
            <person name="Ramesh M.A."/>
            <person name="Rehmeyer C.J."/>
            <person name="Roe B.A."/>
            <person name="Shenoy N."/>
            <person name="Stanke M."/>
            <person name="Ter-Hovhannisyan V."/>
            <person name="Tunlid A."/>
            <person name="Velagapudi R."/>
            <person name="Vision T.J."/>
            <person name="Zeng Q."/>
            <person name="Zolan M.E."/>
            <person name="Pukkila P.J."/>
        </authorList>
    </citation>
    <scope>NUCLEOTIDE SEQUENCE [LARGE SCALE GENOMIC DNA]</scope>
    <source>
        <strain evidence="4">Okayama-7 / 130 / ATCC MYA-4618 / FGSC 9003</strain>
    </source>
</reference>
<dbReference type="FunCoup" id="A8NYN0">
    <property type="interactions" value="365"/>
</dbReference>
<dbReference type="VEuPathDB" id="FungiDB:CC1G_01384"/>
<dbReference type="InParanoid" id="A8NYN0"/>
<dbReference type="InterPro" id="IPR032675">
    <property type="entry name" value="LRR_dom_sf"/>
</dbReference>
<dbReference type="SUPFAM" id="SSF52047">
    <property type="entry name" value="RNI-like"/>
    <property type="match status" value="2"/>
</dbReference>
<dbReference type="STRING" id="240176.A8NYN0"/>
<dbReference type="GeneID" id="6014028"/>
<feature type="domain" description="F-box/LRR-repeat protein 15-like leucin rich repeat" evidence="2">
    <location>
        <begin position="198"/>
        <end position="295"/>
    </location>
</feature>
<organism evidence="3 4">
    <name type="scientific">Coprinopsis cinerea (strain Okayama-7 / 130 / ATCC MYA-4618 / FGSC 9003)</name>
    <name type="common">Inky cap fungus</name>
    <name type="synonym">Hormographiella aspergillata</name>
    <dbReference type="NCBI Taxonomy" id="240176"/>
    <lineage>
        <taxon>Eukaryota</taxon>
        <taxon>Fungi</taxon>
        <taxon>Dikarya</taxon>
        <taxon>Basidiomycota</taxon>
        <taxon>Agaricomycotina</taxon>
        <taxon>Agaricomycetes</taxon>
        <taxon>Agaricomycetidae</taxon>
        <taxon>Agaricales</taxon>
        <taxon>Agaricineae</taxon>
        <taxon>Psathyrellaceae</taxon>
        <taxon>Coprinopsis</taxon>
    </lineage>
</organism>
<comment type="caution">
    <text evidence="3">The sequence shown here is derived from an EMBL/GenBank/DDBJ whole genome shotgun (WGS) entry which is preliminary data.</text>
</comment>
<feature type="domain" description="F-box/LRR-repeat protein 15-like leucin rich repeat" evidence="2">
    <location>
        <begin position="321"/>
        <end position="426"/>
    </location>
</feature>
<evidence type="ECO:0000313" key="3">
    <source>
        <dbReference type="EMBL" id="EAU84388.2"/>
    </source>
</evidence>
<dbReference type="InterPro" id="IPR006553">
    <property type="entry name" value="Leu-rich_rpt_Cys-con_subtyp"/>
</dbReference>
<dbReference type="AlphaFoldDB" id="A8NYN0"/>
<keyword evidence="4" id="KW-1185">Reference proteome</keyword>
<dbReference type="eggNOG" id="KOG1947">
    <property type="taxonomic scope" value="Eukaryota"/>
</dbReference>
<dbReference type="GO" id="GO:0019005">
    <property type="term" value="C:SCF ubiquitin ligase complex"/>
    <property type="evidence" value="ECO:0007669"/>
    <property type="project" value="TreeGrafter"/>
</dbReference>
<dbReference type="InterPro" id="IPR001810">
    <property type="entry name" value="F-box_dom"/>
</dbReference>
<dbReference type="Pfam" id="PF25372">
    <property type="entry name" value="DUF7885"/>
    <property type="match status" value="2"/>
</dbReference>
<dbReference type="RefSeq" id="XP_001837472.2">
    <property type="nucleotide sequence ID" value="XM_001837420.2"/>
</dbReference>
<dbReference type="Proteomes" id="UP000001861">
    <property type="component" value="Unassembled WGS sequence"/>
</dbReference>